<name>A0AAV1H153_XYRNO</name>
<organism evidence="3 4">
    <name type="scientific">Xyrichtys novacula</name>
    <name type="common">Pearly razorfish</name>
    <name type="synonym">Hemipteronotus novacula</name>
    <dbReference type="NCBI Taxonomy" id="13765"/>
    <lineage>
        <taxon>Eukaryota</taxon>
        <taxon>Metazoa</taxon>
        <taxon>Chordata</taxon>
        <taxon>Craniata</taxon>
        <taxon>Vertebrata</taxon>
        <taxon>Euteleostomi</taxon>
        <taxon>Actinopterygii</taxon>
        <taxon>Neopterygii</taxon>
        <taxon>Teleostei</taxon>
        <taxon>Neoteleostei</taxon>
        <taxon>Acanthomorphata</taxon>
        <taxon>Eupercaria</taxon>
        <taxon>Labriformes</taxon>
        <taxon>Labridae</taxon>
        <taxon>Xyrichtys</taxon>
    </lineage>
</organism>
<dbReference type="EMBL" id="OY660881">
    <property type="protein sequence ID" value="CAJ1079528.1"/>
    <property type="molecule type" value="Genomic_DNA"/>
</dbReference>
<evidence type="ECO:0000256" key="1">
    <source>
        <dbReference type="SAM" id="MobiDB-lite"/>
    </source>
</evidence>
<sequence length="123" mass="13700">MNDNIHQQIRMLAYALITVTLTVTATLLCLHEKGIVFSICHSLQRHIVLGYPLFVYCKAHCPLSMSVDELTGCVKGGIRTPQTTRVGGGGEGRQRRSCPHRTDQRSVLNVPFETNGRKEASRH</sequence>
<protein>
    <recommendedName>
        <fullName evidence="5">Secreted protein</fullName>
    </recommendedName>
</protein>
<accession>A0AAV1H153</accession>
<evidence type="ECO:0000313" key="4">
    <source>
        <dbReference type="Proteomes" id="UP001178508"/>
    </source>
</evidence>
<keyword evidence="2" id="KW-1133">Transmembrane helix</keyword>
<feature type="transmembrane region" description="Helical" evidence="2">
    <location>
        <begin position="12"/>
        <end position="30"/>
    </location>
</feature>
<gene>
    <name evidence="3" type="ORF">XNOV1_A006388</name>
</gene>
<feature type="region of interest" description="Disordered" evidence="1">
    <location>
        <begin position="79"/>
        <end position="123"/>
    </location>
</feature>
<evidence type="ECO:0000256" key="2">
    <source>
        <dbReference type="SAM" id="Phobius"/>
    </source>
</evidence>
<proteinExistence type="predicted"/>
<keyword evidence="4" id="KW-1185">Reference proteome</keyword>
<dbReference type="Proteomes" id="UP001178508">
    <property type="component" value="Chromosome 18"/>
</dbReference>
<dbReference type="AlphaFoldDB" id="A0AAV1H153"/>
<keyword evidence="2" id="KW-0472">Membrane</keyword>
<evidence type="ECO:0008006" key="5">
    <source>
        <dbReference type="Google" id="ProtNLM"/>
    </source>
</evidence>
<keyword evidence="2" id="KW-0812">Transmembrane</keyword>
<reference evidence="3" key="1">
    <citation type="submission" date="2023-08" db="EMBL/GenBank/DDBJ databases">
        <authorList>
            <person name="Alioto T."/>
            <person name="Alioto T."/>
            <person name="Gomez Garrido J."/>
        </authorList>
    </citation>
    <scope>NUCLEOTIDE SEQUENCE</scope>
</reference>
<evidence type="ECO:0000313" key="3">
    <source>
        <dbReference type="EMBL" id="CAJ1079528.1"/>
    </source>
</evidence>